<keyword evidence="5" id="KW-1185">Reference proteome</keyword>
<feature type="domain" description="Solute-binding protein family 5" evidence="3">
    <location>
        <begin position="91"/>
        <end position="435"/>
    </location>
</feature>
<dbReference type="GO" id="GO:0043190">
    <property type="term" value="C:ATP-binding cassette (ABC) transporter complex"/>
    <property type="evidence" value="ECO:0007669"/>
    <property type="project" value="InterPro"/>
</dbReference>
<evidence type="ECO:0000313" key="5">
    <source>
        <dbReference type="Proteomes" id="UP000249915"/>
    </source>
</evidence>
<evidence type="ECO:0000256" key="1">
    <source>
        <dbReference type="ARBA" id="ARBA00022729"/>
    </source>
</evidence>
<dbReference type="GO" id="GO:0015833">
    <property type="term" value="P:peptide transport"/>
    <property type="evidence" value="ECO:0007669"/>
    <property type="project" value="TreeGrafter"/>
</dbReference>
<dbReference type="PANTHER" id="PTHR30290:SF38">
    <property type="entry name" value="D,D-DIPEPTIDE-BINDING PERIPLASMIC PROTEIN DDPA-RELATED"/>
    <property type="match status" value="1"/>
</dbReference>
<evidence type="ECO:0000259" key="3">
    <source>
        <dbReference type="Pfam" id="PF00496"/>
    </source>
</evidence>
<sequence length="528" mass="59002">MPRTKALSRVTALLCAGLLLASCGGGDADSGGGAPGQPRQGGSIIVQQPFEPSRGINFLVSDDPSLMQILSGTVYSKLVDLKVSEGVDGVELIPDLATDWEVSEDGLTYTFTLRDDVTWQNIAPVNGRPFTADDVVATFEGLKESDSTHKWMAEPIESIKADGDHRVVFTLRHPYAPFLEYMAHHFNVILPREGVEGEFDMAKKAIGTGPFMVDSHRPDVEWVLKRNPDYYEEGKPYLDEIRMPIISDSAAVTAALRSGRLDIGGQPYDVVDNTFRGNEDYSVIEQPSNFVSFDINTTQKPFDDVRVRRAVMMAVDWEGMGKTTRGKFNYTSLLRPEISDAALTGNEVKQLRPYDPQRARELLAEAGYPNGFSTTLLVQQLSDADVREGEWIVADLKKVGIDAEIQILDPGTAIDRRRNHQFGLSKAARAVIFPDQTIQDYRTGSAENYAAISDPKVDRLIAESRRTLDDKARNELYRDFQEHMETEIAASILPIQYYQYWVASGRVQNYHQSPIYRGRTYADVWVTE</sequence>
<dbReference type="SUPFAM" id="SSF53850">
    <property type="entry name" value="Periplasmic binding protein-like II"/>
    <property type="match status" value="1"/>
</dbReference>
<comment type="caution">
    <text evidence="4">The sequence shown here is derived from an EMBL/GenBank/DDBJ whole genome shotgun (WGS) entry which is preliminary data.</text>
</comment>
<dbReference type="InterPro" id="IPR000914">
    <property type="entry name" value="SBP_5_dom"/>
</dbReference>
<evidence type="ECO:0000256" key="2">
    <source>
        <dbReference type="SAM" id="SignalP"/>
    </source>
</evidence>
<keyword evidence="1 2" id="KW-0732">Signal</keyword>
<feature type="signal peptide" evidence="2">
    <location>
        <begin position="1"/>
        <end position="21"/>
    </location>
</feature>
<reference evidence="4 5" key="1">
    <citation type="submission" date="2016-07" db="EMBL/GenBank/DDBJ databases">
        <title>Draft genome sequence of Prauserella muralis DSM 45305, isolated from a mould-covered wall in an indoor environment.</title>
        <authorList>
            <person name="Ruckert C."/>
            <person name="Albersmeier A."/>
            <person name="Jiang C.-L."/>
            <person name="Jiang Y."/>
            <person name="Kalinowski J."/>
            <person name="Schneider O."/>
            <person name="Winkler A."/>
            <person name="Zotchev S.B."/>
        </authorList>
    </citation>
    <scope>NUCLEOTIDE SEQUENCE [LARGE SCALE GENOMIC DNA]</scope>
    <source>
        <strain evidence="4 5">DSM 45305</strain>
    </source>
</reference>
<organism evidence="4 5">
    <name type="scientific">Prauserella muralis</name>
    <dbReference type="NCBI Taxonomy" id="588067"/>
    <lineage>
        <taxon>Bacteria</taxon>
        <taxon>Bacillati</taxon>
        <taxon>Actinomycetota</taxon>
        <taxon>Actinomycetes</taxon>
        <taxon>Pseudonocardiales</taxon>
        <taxon>Pseudonocardiaceae</taxon>
        <taxon>Prauserella</taxon>
    </lineage>
</organism>
<dbReference type="Gene3D" id="3.40.190.10">
    <property type="entry name" value="Periplasmic binding protein-like II"/>
    <property type="match status" value="1"/>
</dbReference>
<dbReference type="PANTHER" id="PTHR30290">
    <property type="entry name" value="PERIPLASMIC BINDING COMPONENT OF ABC TRANSPORTER"/>
    <property type="match status" value="1"/>
</dbReference>
<dbReference type="InterPro" id="IPR039424">
    <property type="entry name" value="SBP_5"/>
</dbReference>
<dbReference type="EMBL" id="MASW01000005">
    <property type="protein sequence ID" value="PXY22715.1"/>
    <property type="molecule type" value="Genomic_DNA"/>
</dbReference>
<dbReference type="CDD" id="cd00995">
    <property type="entry name" value="PBP2_NikA_DppA_OppA_like"/>
    <property type="match status" value="1"/>
</dbReference>
<gene>
    <name evidence="4" type="ORF">BAY60_23170</name>
</gene>
<dbReference type="GO" id="GO:1904680">
    <property type="term" value="F:peptide transmembrane transporter activity"/>
    <property type="evidence" value="ECO:0007669"/>
    <property type="project" value="TreeGrafter"/>
</dbReference>
<accession>A0A2V4B2D0</accession>
<dbReference type="Pfam" id="PF00496">
    <property type="entry name" value="SBP_bac_5"/>
    <property type="match status" value="1"/>
</dbReference>
<dbReference type="InterPro" id="IPR030678">
    <property type="entry name" value="Peptide/Ni-bd"/>
</dbReference>
<feature type="chain" id="PRO_5038858946" description="Solute-binding protein family 5 domain-containing protein" evidence="2">
    <location>
        <begin position="22"/>
        <end position="528"/>
    </location>
</feature>
<dbReference type="GO" id="GO:0042597">
    <property type="term" value="C:periplasmic space"/>
    <property type="evidence" value="ECO:0007669"/>
    <property type="project" value="UniProtKB-ARBA"/>
</dbReference>
<dbReference type="Gene3D" id="3.90.76.10">
    <property type="entry name" value="Dipeptide-binding Protein, Domain 1"/>
    <property type="match status" value="1"/>
</dbReference>
<proteinExistence type="predicted"/>
<dbReference type="AlphaFoldDB" id="A0A2V4B2D0"/>
<dbReference type="Gene3D" id="3.10.105.10">
    <property type="entry name" value="Dipeptide-binding Protein, Domain 3"/>
    <property type="match status" value="1"/>
</dbReference>
<name>A0A2V4B2D0_9PSEU</name>
<dbReference type="PIRSF" id="PIRSF002741">
    <property type="entry name" value="MppA"/>
    <property type="match status" value="1"/>
</dbReference>
<evidence type="ECO:0000313" key="4">
    <source>
        <dbReference type="EMBL" id="PXY22715.1"/>
    </source>
</evidence>
<dbReference type="PROSITE" id="PS51257">
    <property type="entry name" value="PROKAR_LIPOPROTEIN"/>
    <property type="match status" value="1"/>
</dbReference>
<dbReference type="Proteomes" id="UP000249915">
    <property type="component" value="Unassembled WGS sequence"/>
</dbReference>
<protein>
    <recommendedName>
        <fullName evidence="3">Solute-binding protein family 5 domain-containing protein</fullName>
    </recommendedName>
</protein>